<accession>A0AA85BHW0</accession>
<reference evidence="2" key="1">
    <citation type="submission" date="2023-11" db="UniProtKB">
        <authorList>
            <consortium name="WormBaseParasite"/>
        </authorList>
    </citation>
    <scope>IDENTIFICATION</scope>
</reference>
<dbReference type="WBParaSite" id="SMTH1_58790.1">
    <property type="protein sequence ID" value="SMTH1_58790.1"/>
    <property type="gene ID" value="SMTH1_58790"/>
</dbReference>
<name>A0AA85BHW0_9TREM</name>
<protein>
    <submittedName>
        <fullName evidence="2">Uncharacterized protein</fullName>
    </submittedName>
</protein>
<organism evidence="1 2">
    <name type="scientific">Schistosoma mattheei</name>
    <dbReference type="NCBI Taxonomy" id="31246"/>
    <lineage>
        <taxon>Eukaryota</taxon>
        <taxon>Metazoa</taxon>
        <taxon>Spiralia</taxon>
        <taxon>Lophotrochozoa</taxon>
        <taxon>Platyhelminthes</taxon>
        <taxon>Trematoda</taxon>
        <taxon>Digenea</taxon>
        <taxon>Strigeidida</taxon>
        <taxon>Schistosomatoidea</taxon>
        <taxon>Schistosomatidae</taxon>
        <taxon>Schistosoma</taxon>
    </lineage>
</organism>
<evidence type="ECO:0000313" key="1">
    <source>
        <dbReference type="Proteomes" id="UP000050791"/>
    </source>
</evidence>
<evidence type="ECO:0000313" key="2">
    <source>
        <dbReference type="WBParaSite" id="SMTH1_58790.1"/>
    </source>
</evidence>
<proteinExistence type="predicted"/>
<sequence>MVKTSIKPVFDIRAHHPISSFNKVWSILFEIERKTFLTKSPTFHFSHEWIHRSFFPFTEYILALSDCR</sequence>
<dbReference type="Proteomes" id="UP000050791">
    <property type="component" value="Unassembled WGS sequence"/>
</dbReference>
<dbReference type="AlphaFoldDB" id="A0AA85BHW0"/>